<dbReference type="InterPro" id="IPR050471">
    <property type="entry name" value="AB_hydrolase"/>
</dbReference>
<dbReference type="PANTHER" id="PTHR43433">
    <property type="entry name" value="HYDROLASE, ALPHA/BETA FOLD FAMILY PROTEIN"/>
    <property type="match status" value="1"/>
</dbReference>
<dbReference type="SUPFAM" id="SSF53474">
    <property type="entry name" value="alpha/beta-Hydrolases"/>
    <property type="match status" value="1"/>
</dbReference>
<evidence type="ECO:0000313" key="3">
    <source>
        <dbReference type="Proteomes" id="UP001500842"/>
    </source>
</evidence>
<keyword evidence="2" id="KW-0378">Hydrolase</keyword>
<evidence type="ECO:0000313" key="2">
    <source>
        <dbReference type="EMBL" id="GAA1543907.1"/>
    </source>
</evidence>
<dbReference type="PRINTS" id="PR00111">
    <property type="entry name" value="ABHYDROLASE"/>
</dbReference>
<dbReference type="EMBL" id="BAAAOR010000040">
    <property type="protein sequence ID" value="GAA1543907.1"/>
    <property type="molecule type" value="Genomic_DNA"/>
</dbReference>
<organism evidence="2 3">
    <name type="scientific">Nocardioides humi</name>
    <dbReference type="NCBI Taxonomy" id="449461"/>
    <lineage>
        <taxon>Bacteria</taxon>
        <taxon>Bacillati</taxon>
        <taxon>Actinomycetota</taxon>
        <taxon>Actinomycetes</taxon>
        <taxon>Propionibacteriales</taxon>
        <taxon>Nocardioidaceae</taxon>
        <taxon>Nocardioides</taxon>
    </lineage>
</organism>
<dbReference type="PANTHER" id="PTHR43433:SF5">
    <property type="entry name" value="AB HYDROLASE-1 DOMAIN-CONTAINING PROTEIN"/>
    <property type="match status" value="1"/>
</dbReference>
<name>A0ABN2BPA2_9ACTN</name>
<dbReference type="Gene3D" id="3.40.50.1820">
    <property type="entry name" value="alpha/beta hydrolase"/>
    <property type="match status" value="1"/>
</dbReference>
<dbReference type="InterPro" id="IPR000073">
    <property type="entry name" value="AB_hydrolase_1"/>
</dbReference>
<feature type="domain" description="AB hydrolase-1" evidence="1">
    <location>
        <begin position="54"/>
        <end position="146"/>
    </location>
</feature>
<reference evidence="2 3" key="1">
    <citation type="journal article" date="2019" name="Int. J. Syst. Evol. Microbiol.">
        <title>The Global Catalogue of Microorganisms (GCM) 10K type strain sequencing project: providing services to taxonomists for standard genome sequencing and annotation.</title>
        <authorList>
            <consortium name="The Broad Institute Genomics Platform"/>
            <consortium name="The Broad Institute Genome Sequencing Center for Infectious Disease"/>
            <person name="Wu L."/>
            <person name="Ma J."/>
        </authorList>
    </citation>
    <scope>NUCLEOTIDE SEQUENCE [LARGE SCALE GENOMIC DNA]</scope>
    <source>
        <strain evidence="2 3">JCM 14942</strain>
    </source>
</reference>
<dbReference type="RefSeq" id="WP_344113945.1">
    <property type="nucleotide sequence ID" value="NZ_BAAAOR010000040.1"/>
</dbReference>
<keyword evidence="3" id="KW-1185">Reference proteome</keyword>
<comment type="caution">
    <text evidence="2">The sequence shown here is derived from an EMBL/GenBank/DDBJ whole genome shotgun (WGS) entry which is preliminary data.</text>
</comment>
<dbReference type="Pfam" id="PF00561">
    <property type="entry name" value="Abhydrolase_1"/>
    <property type="match status" value="1"/>
</dbReference>
<dbReference type="InterPro" id="IPR029058">
    <property type="entry name" value="AB_hydrolase_fold"/>
</dbReference>
<gene>
    <name evidence="2" type="ORF">GCM10009788_52990</name>
</gene>
<evidence type="ECO:0000259" key="1">
    <source>
        <dbReference type="Pfam" id="PF00561"/>
    </source>
</evidence>
<dbReference type="GO" id="GO:0016787">
    <property type="term" value="F:hydrolase activity"/>
    <property type="evidence" value="ECO:0007669"/>
    <property type="project" value="UniProtKB-KW"/>
</dbReference>
<dbReference type="Proteomes" id="UP001500842">
    <property type="component" value="Unassembled WGS sequence"/>
</dbReference>
<sequence>MGRAALASEQVGQVFVEGRRGRDRLEYTEYGAGEAWVVLLPPLLVPRRVHDRTARMLASQGLHVLVLDPLGHGRSDRPADPLSYSVTAFAQQVVALLDHVGAARAVVGGSSIGANVALEVAVLAPERVAGLILDGPVLDNALGAQLAVLGPVLAAARLAPFALTAVRLATRPLPRRIAPAWVRLALDTLDARPAPVAAVVHGVLFGRFAPSADERAGVAVPALVLARTADPFHPAGDAEMLAGEIPGAVLERAEVPLEWRRRPERLDIAVTRFARECTRSARRGRRTGSS</sequence>
<proteinExistence type="predicted"/>
<accession>A0ABN2BPA2</accession>
<protein>
    <submittedName>
        <fullName evidence="2">Alpha/beta fold hydrolase</fullName>
    </submittedName>
</protein>